<accession>A0ABT5DVX7</accession>
<dbReference type="Pfam" id="PF00672">
    <property type="entry name" value="HAMP"/>
    <property type="match status" value="1"/>
</dbReference>
<keyword evidence="4" id="KW-0597">Phosphoprotein</keyword>
<feature type="transmembrane region" description="Helical" evidence="9">
    <location>
        <begin position="119"/>
        <end position="139"/>
    </location>
</feature>
<dbReference type="EMBL" id="JAQNDL010000001">
    <property type="protein sequence ID" value="MDC0717720.1"/>
    <property type="molecule type" value="Genomic_DNA"/>
</dbReference>
<evidence type="ECO:0000259" key="11">
    <source>
        <dbReference type="PROSITE" id="PS50885"/>
    </source>
</evidence>
<dbReference type="InterPro" id="IPR036097">
    <property type="entry name" value="HisK_dim/P_sf"/>
</dbReference>
<dbReference type="PROSITE" id="PS50885">
    <property type="entry name" value="HAMP"/>
    <property type="match status" value="1"/>
</dbReference>
<dbReference type="Pfam" id="PF00512">
    <property type="entry name" value="HisKA"/>
    <property type="match status" value="1"/>
</dbReference>
<dbReference type="Proteomes" id="UP001221686">
    <property type="component" value="Unassembled WGS sequence"/>
</dbReference>
<sequence length="813" mass="86576">MGTDPEHERRVRLARGVLAWLTVSGGLLTLVDAVALLTRHSWHHLVGLGLASVFVAVCGLGLRRARVDPGRALELGYVVILVTIAGVGLFVALPLLVLACATAFLILATAPQVVAPARVDLWTVVAVFAALTLGALELAPLPTRTIDVPSALLYDLTCIAALIVAGVLAVRDFARYSLKIKLTLVTLTVALAPLFVVRIDARLRLAADDLEAALSDMSESASQSASAWDGFLAGPLASLRALAGGDGALAACSGPAAAREALARRLRRWTEDRDSAIDAAGLWGAVGQRVLVVGEFPLAAPPPESVAFAVDRHARDVLVLSAPVGDDAACTLAFALRPGLVRQWSTDIAATGGVAVVLRDREDRPLFGPPELAALVPGYAAVPPAAPAARTSPLPRTLAQPTVAARLDDGRLAAVARIADADWTLALVRPSASFTAVTAEHARRVQWITLLVAAVASLGAFALSRRLAAPIARLASAMARFTGDDPRPTSRTGDEIDALARRFDVMAGQVRALLRAQEQQTHRLQAEVSERSEQERRLQALNRELSAVSDRSQAASRAKSTFLAHMSHELRTPLSAIIGYGEMLHEQARDHGHDGYARDADNIVQAAQHLLTIINEILDLSKIEAGKMDMVLEEFDAARLMREVADAIRPLIAANRNTLTLELEQDSAPMYSDRHKLRQVLLNLLGNAAKFTESGAIVLGLRQRSAAGIICLVFTVRDTGRGIAQGALATLFEPFTQVVEPGARKTTGTGLGLAITRRFCRLMGGEIDVTSSPGAGSTFTVTVPVSYRGLRDSNSWHPLRHPPRADESARLKP</sequence>
<dbReference type="GO" id="GO:0005524">
    <property type="term" value="F:ATP binding"/>
    <property type="evidence" value="ECO:0007669"/>
    <property type="project" value="UniProtKB-KW"/>
</dbReference>
<evidence type="ECO:0000256" key="3">
    <source>
        <dbReference type="ARBA" id="ARBA00012438"/>
    </source>
</evidence>
<feature type="transmembrane region" description="Helical" evidence="9">
    <location>
        <begin position="17"/>
        <end position="36"/>
    </location>
</feature>
<evidence type="ECO:0000259" key="10">
    <source>
        <dbReference type="PROSITE" id="PS50109"/>
    </source>
</evidence>
<dbReference type="InterPro" id="IPR003660">
    <property type="entry name" value="HAMP_dom"/>
</dbReference>
<comment type="catalytic activity">
    <reaction evidence="1">
        <text>ATP + protein L-histidine = ADP + protein N-phospho-L-histidine.</text>
        <dbReference type="EC" id="2.7.13.3"/>
    </reaction>
</comment>
<evidence type="ECO:0000256" key="4">
    <source>
        <dbReference type="ARBA" id="ARBA00022553"/>
    </source>
</evidence>
<dbReference type="PRINTS" id="PR00344">
    <property type="entry name" value="BCTRLSENSOR"/>
</dbReference>
<keyword evidence="13" id="KW-1185">Reference proteome</keyword>
<evidence type="ECO:0000256" key="9">
    <source>
        <dbReference type="SAM" id="Phobius"/>
    </source>
</evidence>
<evidence type="ECO:0000313" key="12">
    <source>
        <dbReference type="EMBL" id="MDC0717720.1"/>
    </source>
</evidence>
<feature type="coiled-coil region" evidence="7">
    <location>
        <begin position="524"/>
        <end position="558"/>
    </location>
</feature>
<dbReference type="PANTHER" id="PTHR43047:SF72">
    <property type="entry name" value="OSMOSENSING HISTIDINE PROTEIN KINASE SLN1"/>
    <property type="match status" value="1"/>
</dbReference>
<reference evidence="12 13" key="1">
    <citation type="submission" date="2022-11" db="EMBL/GenBank/DDBJ databases">
        <title>Minimal conservation of predation-associated metabolite biosynthetic gene clusters underscores biosynthetic potential of Myxococcota including descriptions for ten novel species: Archangium lansinium sp. nov., Myxococcus landrumus sp. nov., Nannocystis bai.</title>
        <authorList>
            <person name="Ahearne A."/>
            <person name="Stevens C."/>
            <person name="Dowd S."/>
        </authorList>
    </citation>
    <scope>NUCLEOTIDE SEQUENCE [LARGE SCALE GENOMIC DNA]</scope>
    <source>
        <strain evidence="12 13">BB15-2</strain>
    </source>
</reference>
<keyword evidence="12" id="KW-0067">ATP-binding</keyword>
<keyword evidence="12" id="KW-0547">Nucleotide-binding</keyword>
<dbReference type="CDD" id="cd00082">
    <property type="entry name" value="HisKA"/>
    <property type="match status" value="1"/>
</dbReference>
<comment type="subcellular location">
    <subcellularLocation>
        <location evidence="2">Membrane</location>
    </subcellularLocation>
</comment>
<feature type="region of interest" description="Disordered" evidence="8">
    <location>
        <begin position="792"/>
        <end position="813"/>
    </location>
</feature>
<feature type="domain" description="Histidine kinase" evidence="10">
    <location>
        <begin position="565"/>
        <end position="787"/>
    </location>
</feature>
<evidence type="ECO:0000256" key="8">
    <source>
        <dbReference type="SAM" id="MobiDB-lite"/>
    </source>
</evidence>
<evidence type="ECO:0000256" key="5">
    <source>
        <dbReference type="ARBA" id="ARBA00022679"/>
    </source>
</evidence>
<feature type="domain" description="HAMP" evidence="11">
    <location>
        <begin position="465"/>
        <end position="515"/>
    </location>
</feature>
<dbReference type="CDD" id="cd16922">
    <property type="entry name" value="HATPase_EvgS-ArcB-TorS-like"/>
    <property type="match status" value="1"/>
</dbReference>
<keyword evidence="5" id="KW-0808">Transferase</keyword>
<dbReference type="Gene3D" id="6.10.340.10">
    <property type="match status" value="1"/>
</dbReference>
<keyword evidence="9" id="KW-0472">Membrane</keyword>
<dbReference type="EC" id="2.7.13.3" evidence="3"/>
<keyword evidence="9" id="KW-1133">Transmembrane helix</keyword>
<feature type="transmembrane region" description="Helical" evidence="9">
    <location>
        <begin position="445"/>
        <end position="463"/>
    </location>
</feature>
<dbReference type="InterPro" id="IPR003661">
    <property type="entry name" value="HisK_dim/P_dom"/>
</dbReference>
<evidence type="ECO:0000313" key="13">
    <source>
        <dbReference type="Proteomes" id="UP001221686"/>
    </source>
</evidence>
<feature type="compositionally biased region" description="Basic and acidic residues" evidence="8">
    <location>
        <begin position="803"/>
        <end position="813"/>
    </location>
</feature>
<evidence type="ECO:0000256" key="1">
    <source>
        <dbReference type="ARBA" id="ARBA00000085"/>
    </source>
</evidence>
<dbReference type="SUPFAM" id="SSF47384">
    <property type="entry name" value="Homodimeric domain of signal transducing histidine kinase"/>
    <property type="match status" value="1"/>
</dbReference>
<dbReference type="CDD" id="cd06225">
    <property type="entry name" value="HAMP"/>
    <property type="match status" value="1"/>
</dbReference>
<dbReference type="RefSeq" id="WP_272086204.1">
    <property type="nucleotide sequence ID" value="NZ_JAQNDL010000001.1"/>
</dbReference>
<dbReference type="Pfam" id="PF02518">
    <property type="entry name" value="HATPase_c"/>
    <property type="match status" value="1"/>
</dbReference>
<dbReference type="Gene3D" id="1.10.287.130">
    <property type="match status" value="1"/>
</dbReference>
<feature type="transmembrane region" description="Helical" evidence="9">
    <location>
        <begin position="42"/>
        <end position="62"/>
    </location>
</feature>
<dbReference type="SMART" id="SM00387">
    <property type="entry name" value="HATPase_c"/>
    <property type="match status" value="1"/>
</dbReference>
<name>A0ABT5DVX7_9BACT</name>
<organism evidence="12 13">
    <name type="scientific">Nannocystis bainbridge</name>
    <dbReference type="NCBI Taxonomy" id="2995303"/>
    <lineage>
        <taxon>Bacteria</taxon>
        <taxon>Pseudomonadati</taxon>
        <taxon>Myxococcota</taxon>
        <taxon>Polyangia</taxon>
        <taxon>Nannocystales</taxon>
        <taxon>Nannocystaceae</taxon>
        <taxon>Nannocystis</taxon>
    </lineage>
</organism>
<gene>
    <name evidence="12" type="ORF">POL25_12510</name>
</gene>
<dbReference type="PROSITE" id="PS50109">
    <property type="entry name" value="HIS_KIN"/>
    <property type="match status" value="1"/>
</dbReference>
<protein>
    <recommendedName>
        <fullName evidence="3">histidine kinase</fullName>
        <ecNumber evidence="3">2.7.13.3</ecNumber>
    </recommendedName>
</protein>
<evidence type="ECO:0000256" key="7">
    <source>
        <dbReference type="SAM" id="Coils"/>
    </source>
</evidence>
<feature type="transmembrane region" description="Helical" evidence="9">
    <location>
        <begin position="151"/>
        <end position="170"/>
    </location>
</feature>
<keyword evidence="7" id="KW-0175">Coiled coil</keyword>
<dbReference type="InterPro" id="IPR036890">
    <property type="entry name" value="HATPase_C_sf"/>
</dbReference>
<dbReference type="InterPro" id="IPR005467">
    <property type="entry name" value="His_kinase_dom"/>
</dbReference>
<evidence type="ECO:0000256" key="6">
    <source>
        <dbReference type="ARBA" id="ARBA00022777"/>
    </source>
</evidence>
<keyword evidence="9" id="KW-0812">Transmembrane</keyword>
<dbReference type="SMART" id="SM00388">
    <property type="entry name" value="HisKA"/>
    <property type="match status" value="1"/>
</dbReference>
<comment type="caution">
    <text evidence="12">The sequence shown here is derived from an EMBL/GenBank/DDBJ whole genome shotgun (WGS) entry which is preliminary data.</text>
</comment>
<feature type="transmembrane region" description="Helical" evidence="9">
    <location>
        <begin position="74"/>
        <end position="107"/>
    </location>
</feature>
<feature type="transmembrane region" description="Helical" evidence="9">
    <location>
        <begin position="176"/>
        <end position="197"/>
    </location>
</feature>
<dbReference type="PANTHER" id="PTHR43047">
    <property type="entry name" value="TWO-COMPONENT HISTIDINE PROTEIN KINASE"/>
    <property type="match status" value="1"/>
</dbReference>
<dbReference type="SUPFAM" id="SSF55874">
    <property type="entry name" value="ATPase domain of HSP90 chaperone/DNA topoisomerase II/histidine kinase"/>
    <property type="match status" value="1"/>
</dbReference>
<keyword evidence="6" id="KW-0418">Kinase</keyword>
<dbReference type="Gene3D" id="3.30.565.10">
    <property type="entry name" value="Histidine kinase-like ATPase, C-terminal domain"/>
    <property type="match status" value="1"/>
</dbReference>
<dbReference type="InterPro" id="IPR003594">
    <property type="entry name" value="HATPase_dom"/>
</dbReference>
<evidence type="ECO:0000256" key="2">
    <source>
        <dbReference type="ARBA" id="ARBA00004370"/>
    </source>
</evidence>
<dbReference type="SMART" id="SM00304">
    <property type="entry name" value="HAMP"/>
    <property type="match status" value="1"/>
</dbReference>
<proteinExistence type="predicted"/>
<dbReference type="InterPro" id="IPR004358">
    <property type="entry name" value="Sig_transdc_His_kin-like_C"/>
</dbReference>